<reference evidence="1 2" key="1">
    <citation type="journal article" date="2013" name="Nat. Genet.">
        <title>The genome of the hydatid tapeworm Echinococcus granulosus.</title>
        <authorList>
            <person name="Zheng H."/>
            <person name="Zhang W."/>
            <person name="Zhang L."/>
            <person name="Zhang Z."/>
            <person name="Li J."/>
            <person name="Lu G."/>
            <person name="Zhu Y."/>
            <person name="Wang Y."/>
            <person name="Huang Y."/>
            <person name="Liu J."/>
            <person name="Kang H."/>
            <person name="Chen J."/>
            <person name="Wang L."/>
            <person name="Chen A."/>
            <person name="Yu S."/>
            <person name="Gao Z."/>
            <person name="Jin L."/>
            <person name="Gu W."/>
            <person name="Wang Z."/>
            <person name="Zhao L."/>
            <person name="Shi B."/>
            <person name="Wen H."/>
            <person name="Lin R."/>
            <person name="Jones M.K."/>
            <person name="Brejova B."/>
            <person name="Vinar T."/>
            <person name="Zhao G."/>
            <person name="McManus D.P."/>
            <person name="Chen Z."/>
            <person name="Zhou Y."/>
            <person name="Wang S."/>
        </authorList>
    </citation>
    <scope>NUCLEOTIDE SEQUENCE [LARGE SCALE GENOMIC DNA]</scope>
</reference>
<protein>
    <submittedName>
        <fullName evidence="1">Uncharacterized protein</fullName>
    </submittedName>
</protein>
<organism evidence="1 2">
    <name type="scientific">Echinococcus granulosus</name>
    <name type="common">Hydatid tapeworm</name>
    <dbReference type="NCBI Taxonomy" id="6210"/>
    <lineage>
        <taxon>Eukaryota</taxon>
        <taxon>Metazoa</taxon>
        <taxon>Spiralia</taxon>
        <taxon>Lophotrochozoa</taxon>
        <taxon>Platyhelminthes</taxon>
        <taxon>Cestoda</taxon>
        <taxon>Eucestoda</taxon>
        <taxon>Cyclophyllidea</taxon>
        <taxon>Taeniidae</taxon>
        <taxon>Echinococcus</taxon>
        <taxon>Echinococcus granulosus group</taxon>
    </lineage>
</organism>
<keyword evidence="2" id="KW-1185">Reference proteome</keyword>
<comment type="caution">
    <text evidence="1">The sequence shown here is derived from an EMBL/GenBank/DDBJ whole genome shotgun (WGS) entry which is preliminary data.</text>
</comment>
<dbReference type="GeneID" id="36345514"/>
<dbReference type="AlphaFoldDB" id="W6U406"/>
<dbReference type="EMBL" id="APAU02000168">
    <property type="protein sequence ID" value="EUB55331.1"/>
    <property type="molecule type" value="Genomic_DNA"/>
</dbReference>
<evidence type="ECO:0000313" key="1">
    <source>
        <dbReference type="EMBL" id="EUB55331.1"/>
    </source>
</evidence>
<dbReference type="KEGG" id="egl:EGR_09799"/>
<proteinExistence type="predicted"/>
<dbReference type="RefSeq" id="XP_024346527.1">
    <property type="nucleotide sequence ID" value="XM_024499048.1"/>
</dbReference>
<accession>W6U406</accession>
<gene>
    <name evidence="1" type="ORF">EGR_09799</name>
</gene>
<name>W6U406_ECHGR</name>
<sequence>MRGGSPLICGRFRSGKTLVHVAVDPILLNVFRTRSEMLTTVANELDLGKTVQGITLLQALPVL</sequence>
<dbReference type="CTD" id="36345514"/>
<dbReference type="Proteomes" id="UP000019149">
    <property type="component" value="Unassembled WGS sequence"/>
</dbReference>
<evidence type="ECO:0000313" key="2">
    <source>
        <dbReference type="Proteomes" id="UP000019149"/>
    </source>
</evidence>